<dbReference type="Gene3D" id="1.10.533.10">
    <property type="entry name" value="Death Domain, Fas"/>
    <property type="match status" value="1"/>
</dbReference>
<dbReference type="OrthoDB" id="10058437at2759"/>
<dbReference type="PROSITE" id="PS50824">
    <property type="entry name" value="DAPIN"/>
    <property type="match status" value="1"/>
</dbReference>
<dbReference type="GeneTree" id="ENSGT00940000177981"/>
<accession>A0A3Q1HGX8</accession>
<reference evidence="2" key="1">
    <citation type="submission" date="2021-04" db="EMBL/GenBank/DDBJ databases">
        <authorList>
            <consortium name="Wellcome Sanger Institute Data Sharing"/>
        </authorList>
    </citation>
    <scope>NUCLEOTIDE SEQUENCE [LARGE SCALE GENOMIC DNA]</scope>
</reference>
<feature type="domain" description="Pyrin" evidence="1">
    <location>
        <begin position="14"/>
        <end position="89"/>
    </location>
</feature>
<keyword evidence="3" id="KW-1185">Reference proteome</keyword>
<dbReference type="Ensembl" id="ENSATET00000006763.2">
    <property type="protein sequence ID" value="ENSATEP00000006650.2"/>
    <property type="gene ID" value="ENSATEG00000004678.2"/>
</dbReference>
<evidence type="ECO:0000259" key="1">
    <source>
        <dbReference type="PROSITE" id="PS50824"/>
    </source>
</evidence>
<dbReference type="InterPro" id="IPR011029">
    <property type="entry name" value="DEATH-like_dom_sf"/>
</dbReference>
<dbReference type="Proteomes" id="UP000265040">
    <property type="component" value="Chromosome 4"/>
</dbReference>
<proteinExistence type="predicted"/>
<dbReference type="SUPFAM" id="SSF47986">
    <property type="entry name" value="DEATH domain"/>
    <property type="match status" value="1"/>
</dbReference>
<dbReference type="Pfam" id="PF02758">
    <property type="entry name" value="PYRIN"/>
    <property type="match status" value="1"/>
</dbReference>
<dbReference type="STRING" id="64144.ENSATEP00000006650"/>
<sequence length="101" mass="11624">MSTKQKQPHEENLLGKKELKSFKFQLKNHKRKGFNCIPRSKLEDKDTVDIATLVTDHYGCTEALGVTRDVLSKINQRALVSELESYTGKKSNDCDYKVNHR</sequence>
<dbReference type="InterPro" id="IPR004020">
    <property type="entry name" value="DAPIN"/>
</dbReference>
<dbReference type="AlphaFoldDB" id="A0A3Q1HGX8"/>
<organism evidence="2 3">
    <name type="scientific">Anabas testudineus</name>
    <name type="common">Climbing perch</name>
    <name type="synonym">Anthias testudineus</name>
    <dbReference type="NCBI Taxonomy" id="64144"/>
    <lineage>
        <taxon>Eukaryota</taxon>
        <taxon>Metazoa</taxon>
        <taxon>Chordata</taxon>
        <taxon>Craniata</taxon>
        <taxon>Vertebrata</taxon>
        <taxon>Euteleostomi</taxon>
        <taxon>Actinopterygii</taxon>
        <taxon>Neopterygii</taxon>
        <taxon>Teleostei</taxon>
        <taxon>Neoteleostei</taxon>
        <taxon>Acanthomorphata</taxon>
        <taxon>Anabantaria</taxon>
        <taxon>Anabantiformes</taxon>
        <taxon>Anabantoidei</taxon>
        <taxon>Anabantidae</taxon>
        <taxon>Anabas</taxon>
    </lineage>
</organism>
<name>A0A3Q1HGX8_ANATE</name>
<evidence type="ECO:0000313" key="3">
    <source>
        <dbReference type="Proteomes" id="UP000265040"/>
    </source>
</evidence>
<dbReference type="InParanoid" id="A0A3Q1HGX8"/>
<evidence type="ECO:0000313" key="2">
    <source>
        <dbReference type="Ensembl" id="ENSATEP00000006650.2"/>
    </source>
</evidence>
<protein>
    <recommendedName>
        <fullName evidence="1">Pyrin domain-containing protein</fullName>
    </recommendedName>
</protein>
<reference evidence="2" key="2">
    <citation type="submission" date="2025-08" db="UniProtKB">
        <authorList>
            <consortium name="Ensembl"/>
        </authorList>
    </citation>
    <scope>IDENTIFICATION</scope>
</reference>
<dbReference type="CDD" id="cd08321">
    <property type="entry name" value="Pyrin_ASC-like"/>
    <property type="match status" value="1"/>
</dbReference>
<reference evidence="2" key="3">
    <citation type="submission" date="2025-09" db="UniProtKB">
        <authorList>
            <consortium name="Ensembl"/>
        </authorList>
    </citation>
    <scope>IDENTIFICATION</scope>
</reference>
<dbReference type="SMART" id="SM01289">
    <property type="entry name" value="PYRIN"/>
    <property type="match status" value="1"/>
</dbReference>